<dbReference type="Proteomes" id="UP000576225">
    <property type="component" value="Unassembled WGS sequence"/>
</dbReference>
<comment type="caution">
    <text evidence="1">The sequence shown here is derived from an EMBL/GenBank/DDBJ whole genome shotgun (WGS) entry which is preliminary data.</text>
</comment>
<name>A0A848B3W6_9BACT</name>
<dbReference type="EMBL" id="JABAEW010000045">
    <property type="protein sequence ID" value="NMD88400.1"/>
    <property type="molecule type" value="Genomic_DNA"/>
</dbReference>
<organism evidence="1 2">
    <name type="scientific">Victivallis vadensis</name>
    <dbReference type="NCBI Taxonomy" id="172901"/>
    <lineage>
        <taxon>Bacteria</taxon>
        <taxon>Pseudomonadati</taxon>
        <taxon>Lentisphaerota</taxon>
        <taxon>Lentisphaeria</taxon>
        <taxon>Victivallales</taxon>
        <taxon>Victivallaceae</taxon>
        <taxon>Victivallis</taxon>
    </lineage>
</organism>
<accession>A0A848B3W6</accession>
<sequence length="332" mass="37339">MKCDECPCPSYLIVGRCDYTWDGPPACSCDPVGAYRGSVSLTRAIVDESGIKIQEEQTDSNGNRIMVCVPIETVLPDDAYGHIYHALETSDGKPVLYCSMEKLQEHVRSFGSRNENGDLIPNSHEEYWGKLLLDKCPCACQYVRALSCGTLEDGSSEVLPFDILHWNRQDYNVRAVEWNGALWLENPHYKSYRKTRYWLKDCTEYPAEEVHGTDYLINDRLDSKTKRQSLKLVQLSPLFDTSQEASDWGKDWPEWAFAILICQTCTCRCPIKSWVPPPPAGAAHSDTRPPFTATLIPPAATPIPGTLPLSITVGITFGLRNVTTILLLLYRE</sequence>
<gene>
    <name evidence="1" type="ORF">HF882_17575</name>
</gene>
<evidence type="ECO:0000313" key="2">
    <source>
        <dbReference type="Proteomes" id="UP000576225"/>
    </source>
</evidence>
<proteinExistence type="predicted"/>
<protein>
    <submittedName>
        <fullName evidence="1">Uncharacterized protein</fullName>
    </submittedName>
</protein>
<evidence type="ECO:0000313" key="1">
    <source>
        <dbReference type="EMBL" id="NMD88400.1"/>
    </source>
</evidence>
<dbReference type="AlphaFoldDB" id="A0A848B3W6"/>
<dbReference type="RefSeq" id="WP_168963525.1">
    <property type="nucleotide sequence ID" value="NZ_JABAEW010000045.1"/>
</dbReference>
<reference evidence="1 2" key="1">
    <citation type="submission" date="2020-04" db="EMBL/GenBank/DDBJ databases">
        <authorList>
            <person name="Hitch T.C.A."/>
            <person name="Wylensek D."/>
            <person name="Clavel T."/>
        </authorList>
    </citation>
    <scope>NUCLEOTIDE SEQUENCE [LARGE SCALE GENOMIC DNA]</scope>
    <source>
        <strain evidence="1 2">COR2-253-APC-1A</strain>
    </source>
</reference>